<dbReference type="CDD" id="cd02553">
    <property type="entry name" value="PseudoU_synth_RsuA"/>
    <property type="match status" value="1"/>
</dbReference>
<dbReference type="GO" id="GO:0160136">
    <property type="term" value="F:16S rRNA pseudouridine(516) synthase activity"/>
    <property type="evidence" value="ECO:0007669"/>
    <property type="project" value="UniProtKB-EC"/>
</dbReference>
<dbReference type="CDD" id="cd00165">
    <property type="entry name" value="S4"/>
    <property type="match status" value="1"/>
</dbReference>
<dbReference type="Pfam" id="PF00849">
    <property type="entry name" value="PseudoU_synth_2"/>
    <property type="match status" value="1"/>
</dbReference>
<dbReference type="Gene3D" id="3.30.70.580">
    <property type="entry name" value="Pseudouridine synthase I, catalytic domain, N-terminal subdomain"/>
    <property type="match status" value="1"/>
</dbReference>
<dbReference type="InterPro" id="IPR020094">
    <property type="entry name" value="TruA/RsuA/RluB/E/F_N"/>
</dbReference>
<proteinExistence type="inferred from homology"/>
<dbReference type="InterPro" id="IPR020103">
    <property type="entry name" value="PsdUridine_synth_cat_dom_sf"/>
</dbReference>
<evidence type="ECO:0000313" key="7">
    <source>
        <dbReference type="EMBL" id="MBM7646491.1"/>
    </source>
</evidence>
<dbReference type="PROSITE" id="PS50889">
    <property type="entry name" value="S4"/>
    <property type="match status" value="1"/>
</dbReference>
<dbReference type="InterPro" id="IPR002942">
    <property type="entry name" value="S4_RNA-bd"/>
</dbReference>
<evidence type="ECO:0000256" key="4">
    <source>
        <dbReference type="PROSITE-ProRule" id="PRU00182"/>
    </source>
</evidence>
<reference evidence="7 8" key="1">
    <citation type="submission" date="2021-01" db="EMBL/GenBank/DDBJ databases">
        <title>Genomic Encyclopedia of Type Strains, Phase IV (KMG-IV): sequencing the most valuable type-strain genomes for metagenomic binning, comparative biology and taxonomic classification.</title>
        <authorList>
            <person name="Goeker M."/>
        </authorList>
    </citation>
    <scope>NUCLEOTIDE SEQUENCE [LARGE SCALE GENOMIC DNA]</scope>
    <source>
        <strain evidence="7 8">DSM 28236</strain>
    </source>
</reference>
<dbReference type="Gene3D" id="3.10.290.10">
    <property type="entry name" value="RNA-binding S4 domain"/>
    <property type="match status" value="1"/>
</dbReference>
<keyword evidence="8" id="KW-1185">Reference proteome</keyword>
<dbReference type="InterPro" id="IPR042092">
    <property type="entry name" value="PsdUridine_s_RsuA/RluB/E/F_cat"/>
</dbReference>
<name>A0ABS2Q2Z2_9BACL</name>
<dbReference type="Gene3D" id="3.30.70.1560">
    <property type="entry name" value="Alpha-L RNA-binding motif"/>
    <property type="match status" value="1"/>
</dbReference>
<comment type="similarity">
    <text evidence="1 5">Belongs to the pseudouridine synthase RsuA family.</text>
</comment>
<dbReference type="EMBL" id="JAFBER010000022">
    <property type="protein sequence ID" value="MBM7646491.1"/>
    <property type="molecule type" value="Genomic_DNA"/>
</dbReference>
<organism evidence="7 8">
    <name type="scientific">Scopulibacillus daqui</name>
    <dbReference type="NCBI Taxonomy" id="1469162"/>
    <lineage>
        <taxon>Bacteria</taxon>
        <taxon>Bacillati</taxon>
        <taxon>Bacillota</taxon>
        <taxon>Bacilli</taxon>
        <taxon>Bacillales</taxon>
        <taxon>Sporolactobacillaceae</taxon>
        <taxon>Scopulibacillus</taxon>
    </lineage>
</organism>
<evidence type="ECO:0000256" key="3">
    <source>
        <dbReference type="ARBA" id="ARBA00023235"/>
    </source>
</evidence>
<dbReference type="EC" id="5.4.99.-" evidence="5"/>
<evidence type="ECO:0000256" key="1">
    <source>
        <dbReference type="ARBA" id="ARBA00008348"/>
    </source>
</evidence>
<dbReference type="PANTHER" id="PTHR47683:SF4">
    <property type="entry name" value="PSEUDOURIDINE SYNTHASE"/>
    <property type="match status" value="1"/>
</dbReference>
<dbReference type="InterPro" id="IPR018496">
    <property type="entry name" value="PsdUridine_synth_RsuA/RluB_CS"/>
</dbReference>
<dbReference type="SUPFAM" id="SSF55120">
    <property type="entry name" value="Pseudouridine synthase"/>
    <property type="match status" value="1"/>
</dbReference>
<dbReference type="InterPro" id="IPR006145">
    <property type="entry name" value="PsdUridine_synth_RsuA/RluA"/>
</dbReference>
<evidence type="ECO:0000256" key="5">
    <source>
        <dbReference type="RuleBase" id="RU003887"/>
    </source>
</evidence>
<dbReference type="PANTHER" id="PTHR47683">
    <property type="entry name" value="PSEUDOURIDINE SYNTHASE FAMILY PROTEIN-RELATED"/>
    <property type="match status" value="1"/>
</dbReference>
<dbReference type="Pfam" id="PF01479">
    <property type="entry name" value="S4"/>
    <property type="match status" value="1"/>
</dbReference>
<evidence type="ECO:0000256" key="2">
    <source>
        <dbReference type="ARBA" id="ARBA00022884"/>
    </source>
</evidence>
<dbReference type="InterPro" id="IPR036986">
    <property type="entry name" value="S4_RNA-bd_sf"/>
</dbReference>
<comment type="caution">
    <text evidence="7">The sequence shown here is derived from an EMBL/GenBank/DDBJ whole genome shotgun (WGS) entry which is preliminary data.</text>
</comment>
<dbReference type="RefSeq" id="WP_205004373.1">
    <property type="nucleotide sequence ID" value="NZ_JAFBER010000022.1"/>
</dbReference>
<gene>
    <name evidence="7" type="ORF">JOD45_002721</name>
</gene>
<dbReference type="Proteomes" id="UP000808914">
    <property type="component" value="Unassembled WGS sequence"/>
</dbReference>
<dbReference type="PROSITE" id="PS01149">
    <property type="entry name" value="PSI_RSU"/>
    <property type="match status" value="1"/>
</dbReference>
<dbReference type="SMART" id="SM00363">
    <property type="entry name" value="S4"/>
    <property type="match status" value="1"/>
</dbReference>
<evidence type="ECO:0000313" key="8">
    <source>
        <dbReference type="Proteomes" id="UP000808914"/>
    </source>
</evidence>
<evidence type="ECO:0000259" key="6">
    <source>
        <dbReference type="SMART" id="SM00363"/>
    </source>
</evidence>
<dbReference type="InterPro" id="IPR050343">
    <property type="entry name" value="RsuA_PseudoU_synthase"/>
</dbReference>
<feature type="domain" description="RNA-binding S4" evidence="6">
    <location>
        <begin position="1"/>
        <end position="60"/>
    </location>
</feature>
<accession>A0ABS2Q2Z2</accession>
<sequence length="236" mass="26788">MRIDKLLANAGLGSRKDVKKLLKQGKVVVNDCFIKDPKQHVFPETDIIYVNNEPVIYKAFTYFMLNKPKGVISATKDDSQQTVLDLLDSKDRLPQLFPVGRLDKNTTGLLLITNDGQLAHRLLSPKHHVNKTYIAKIDGTVTQEDVQCFQKGIKLEDDYVTLPSKLEILTSASVSEVKITISEGKFHQIKRMFLAVGKKVIDLKRLTMGPLVLDQELKLGEYRPLTEEEIRKLFQL</sequence>
<keyword evidence="2 4" id="KW-0694">RNA-binding</keyword>
<dbReference type="NCBIfam" id="TIGR00093">
    <property type="entry name" value="pseudouridine synthase"/>
    <property type="match status" value="1"/>
</dbReference>
<dbReference type="SUPFAM" id="SSF55174">
    <property type="entry name" value="Alpha-L RNA-binding motif"/>
    <property type="match status" value="1"/>
</dbReference>
<keyword evidence="3 5" id="KW-0413">Isomerase</keyword>
<protein>
    <recommendedName>
        <fullName evidence="5">Pseudouridine synthase</fullName>
        <ecNumber evidence="5">5.4.99.-</ecNumber>
    </recommendedName>
</protein>
<dbReference type="InterPro" id="IPR000748">
    <property type="entry name" value="PsdUridine_synth_RsuA/RluB/E/F"/>
</dbReference>